<evidence type="ECO:0000313" key="3">
    <source>
        <dbReference type="Proteomes" id="UP000187209"/>
    </source>
</evidence>
<reference evidence="2 3" key="1">
    <citation type="submission" date="2016-11" db="EMBL/GenBank/DDBJ databases">
        <title>The macronuclear genome of Stentor coeruleus: a giant cell with tiny introns.</title>
        <authorList>
            <person name="Slabodnick M."/>
            <person name="Ruby J.G."/>
            <person name="Reiff S.B."/>
            <person name="Swart E.C."/>
            <person name="Gosai S."/>
            <person name="Prabakaran S."/>
            <person name="Witkowska E."/>
            <person name="Larue G.E."/>
            <person name="Fisher S."/>
            <person name="Freeman R.M."/>
            <person name="Gunawardena J."/>
            <person name="Chu W."/>
            <person name="Stover N.A."/>
            <person name="Gregory B.D."/>
            <person name="Nowacki M."/>
            <person name="Derisi J."/>
            <person name="Roy S.W."/>
            <person name="Marshall W.F."/>
            <person name="Sood P."/>
        </authorList>
    </citation>
    <scope>NUCLEOTIDE SEQUENCE [LARGE SCALE GENOMIC DNA]</scope>
    <source>
        <strain evidence="2">WM001</strain>
    </source>
</reference>
<keyword evidence="3" id="KW-1185">Reference proteome</keyword>
<evidence type="ECO:0000313" key="2">
    <source>
        <dbReference type="EMBL" id="OMJ76779.1"/>
    </source>
</evidence>
<evidence type="ECO:0000256" key="1">
    <source>
        <dbReference type="SAM" id="Coils"/>
    </source>
</evidence>
<protein>
    <submittedName>
        <fullName evidence="2">Uncharacterized protein</fullName>
    </submittedName>
</protein>
<feature type="coiled-coil region" evidence="1">
    <location>
        <begin position="289"/>
        <end position="365"/>
    </location>
</feature>
<sequence length="399" mass="47117">MAESSVSESILISQIECLKAENLKLKHIISQKSLIRSYNEKTLTEHILLDKEKSKLEQVKQEVLLLKSTIEKERTKLKNQSLEIERFSTSDPENLECSITLSDISSTTKTFKIQDFESKIKELDIRESNLVKKEAKLNRFLLEIKQSIEDYNKLFEAREAKLDMMIAENQEKESVLNKQIFDMKLVQDNIFSSKKEIDEFNNVIIPAFQEYNLGVNQLLSDLYAKKQELNIFVERTQKIIEKIEPKVFVEKQIELLRLEYEKKVKDIDEKHSKLIIYEAKIKEKEKGLNETVMRMTKELQEQLEKVKIKEKEVDFIRKKLEEEKLQNEKFAMMLKVTNLEFENKKNKENERIRAKKEKLKILKVKLGSYLKNQEIKDREEIAKLNLSVTMGPLRSHSLI</sequence>
<feature type="coiled-coil region" evidence="1">
    <location>
        <begin position="49"/>
        <end position="76"/>
    </location>
</feature>
<accession>A0A1R2BJ56</accession>
<gene>
    <name evidence="2" type="ORF">SteCoe_23796</name>
</gene>
<name>A0A1R2BJ56_9CILI</name>
<keyword evidence="1" id="KW-0175">Coiled coil</keyword>
<organism evidence="2 3">
    <name type="scientific">Stentor coeruleus</name>
    <dbReference type="NCBI Taxonomy" id="5963"/>
    <lineage>
        <taxon>Eukaryota</taxon>
        <taxon>Sar</taxon>
        <taxon>Alveolata</taxon>
        <taxon>Ciliophora</taxon>
        <taxon>Postciliodesmatophora</taxon>
        <taxon>Heterotrichea</taxon>
        <taxon>Heterotrichida</taxon>
        <taxon>Stentoridae</taxon>
        <taxon>Stentor</taxon>
    </lineage>
</organism>
<comment type="caution">
    <text evidence="2">The sequence shown here is derived from an EMBL/GenBank/DDBJ whole genome shotgun (WGS) entry which is preliminary data.</text>
</comment>
<dbReference type="EMBL" id="MPUH01000612">
    <property type="protein sequence ID" value="OMJ76779.1"/>
    <property type="molecule type" value="Genomic_DNA"/>
</dbReference>
<dbReference type="Proteomes" id="UP000187209">
    <property type="component" value="Unassembled WGS sequence"/>
</dbReference>
<proteinExistence type="predicted"/>
<dbReference type="AlphaFoldDB" id="A0A1R2BJ56"/>